<evidence type="ECO:0000313" key="2">
    <source>
        <dbReference type="EMBL" id="CAE7027387.1"/>
    </source>
</evidence>
<dbReference type="Proteomes" id="UP000472372">
    <property type="component" value="Chromosome 3"/>
</dbReference>
<feature type="compositionally biased region" description="Polar residues" evidence="1">
    <location>
        <begin position="24"/>
        <end position="60"/>
    </location>
</feature>
<evidence type="ECO:0000313" key="3">
    <source>
        <dbReference type="Proteomes" id="UP000472372"/>
    </source>
</evidence>
<evidence type="ECO:0000256" key="1">
    <source>
        <dbReference type="SAM" id="MobiDB-lite"/>
    </source>
</evidence>
<protein>
    <submittedName>
        <fullName evidence="2">Uncharacterized protein</fullName>
    </submittedName>
</protein>
<dbReference type="AlphaFoldDB" id="A0A6S6VYR4"/>
<reference evidence="2" key="1">
    <citation type="submission" date="2021-02" db="EMBL/GenBank/DDBJ databases">
        <authorList>
            <person name="Syme A R."/>
            <person name="Syme A R."/>
            <person name="Moolhuijzen P."/>
        </authorList>
    </citation>
    <scope>NUCLEOTIDE SEQUENCE</scope>
    <source>
        <strain evidence="2">W1-1</strain>
    </source>
</reference>
<gene>
    <name evidence="2" type="ORF">PTTW11_04236</name>
</gene>
<organism evidence="2 3">
    <name type="scientific">Pyrenophora teres f. teres</name>
    <dbReference type="NCBI Taxonomy" id="97479"/>
    <lineage>
        <taxon>Eukaryota</taxon>
        <taxon>Fungi</taxon>
        <taxon>Dikarya</taxon>
        <taxon>Ascomycota</taxon>
        <taxon>Pezizomycotina</taxon>
        <taxon>Dothideomycetes</taxon>
        <taxon>Pleosporomycetidae</taxon>
        <taxon>Pleosporales</taxon>
        <taxon>Pleosporineae</taxon>
        <taxon>Pleosporaceae</taxon>
        <taxon>Pyrenophora</taxon>
    </lineage>
</organism>
<feature type="region of interest" description="Disordered" evidence="1">
    <location>
        <begin position="1"/>
        <end position="83"/>
    </location>
</feature>
<accession>A0A6S6VYR4</accession>
<proteinExistence type="predicted"/>
<name>A0A6S6VYR4_9PLEO</name>
<sequence length="83" mass="9052">MSQNQDSAELLKGVGAWVEDDGKQTNPSQADPSLTGSPQTNLSQTNPPQTKDNKGKTTASPFDRWLSEKNSAQPWSALNHQEK</sequence>
<dbReference type="EMBL" id="HG992979">
    <property type="protein sequence ID" value="CAE7027387.1"/>
    <property type="molecule type" value="Genomic_DNA"/>
</dbReference>
<feature type="compositionally biased region" description="Polar residues" evidence="1">
    <location>
        <begin position="68"/>
        <end position="83"/>
    </location>
</feature>